<reference evidence="12" key="1">
    <citation type="submission" date="2022-03" db="EMBL/GenBank/DDBJ databases">
        <authorList>
            <person name="Sayadi A."/>
        </authorList>
    </citation>
    <scope>NUCLEOTIDE SEQUENCE</scope>
</reference>
<keyword evidence="13" id="KW-1185">Reference proteome</keyword>
<evidence type="ECO:0000313" key="13">
    <source>
        <dbReference type="Proteomes" id="UP001152888"/>
    </source>
</evidence>
<evidence type="ECO:0000313" key="12">
    <source>
        <dbReference type="EMBL" id="CAH1964597.1"/>
    </source>
</evidence>
<evidence type="ECO:0000256" key="4">
    <source>
        <dbReference type="ARBA" id="ARBA00022801"/>
    </source>
</evidence>
<dbReference type="Gene3D" id="2.40.10.10">
    <property type="entry name" value="Trypsin-like serine proteases"/>
    <property type="match status" value="1"/>
</dbReference>
<organism evidence="12 13">
    <name type="scientific">Acanthoscelides obtectus</name>
    <name type="common">Bean weevil</name>
    <name type="synonym">Bruchus obtectus</name>
    <dbReference type="NCBI Taxonomy" id="200917"/>
    <lineage>
        <taxon>Eukaryota</taxon>
        <taxon>Metazoa</taxon>
        <taxon>Ecdysozoa</taxon>
        <taxon>Arthropoda</taxon>
        <taxon>Hexapoda</taxon>
        <taxon>Insecta</taxon>
        <taxon>Pterygota</taxon>
        <taxon>Neoptera</taxon>
        <taxon>Endopterygota</taxon>
        <taxon>Coleoptera</taxon>
        <taxon>Polyphaga</taxon>
        <taxon>Cucujiformia</taxon>
        <taxon>Chrysomeloidea</taxon>
        <taxon>Chrysomelidae</taxon>
        <taxon>Bruchinae</taxon>
        <taxon>Bruchini</taxon>
        <taxon>Acanthoscelides</taxon>
    </lineage>
</organism>
<dbReference type="PANTHER" id="PTHR24276">
    <property type="entry name" value="POLYSERASE-RELATED"/>
    <property type="match status" value="1"/>
</dbReference>
<evidence type="ECO:0000256" key="3">
    <source>
        <dbReference type="ARBA" id="ARBA00022757"/>
    </source>
</evidence>
<evidence type="ECO:0000256" key="8">
    <source>
        <dbReference type="ARBA" id="ARBA00036320"/>
    </source>
</evidence>
<comment type="similarity">
    <text evidence="1">Belongs to the peptidase S1 family.</text>
</comment>
<dbReference type="GO" id="GO:0007586">
    <property type="term" value="P:digestion"/>
    <property type="evidence" value="ECO:0007669"/>
    <property type="project" value="UniProtKB-KW"/>
</dbReference>
<dbReference type="SMART" id="SM00020">
    <property type="entry name" value="Tryp_SPc"/>
    <property type="match status" value="1"/>
</dbReference>
<dbReference type="AlphaFoldDB" id="A0A9P0P138"/>
<dbReference type="InterPro" id="IPR043504">
    <property type="entry name" value="Peptidase_S1_PA_chymotrypsin"/>
</dbReference>
<keyword evidence="2" id="KW-0645">Protease</keyword>
<evidence type="ECO:0000256" key="9">
    <source>
        <dbReference type="ARBA" id="ARBA00038868"/>
    </source>
</evidence>
<feature type="transmembrane region" description="Helical" evidence="10">
    <location>
        <begin position="324"/>
        <end position="344"/>
    </location>
</feature>
<keyword evidence="10" id="KW-0812">Transmembrane</keyword>
<evidence type="ECO:0000256" key="7">
    <source>
        <dbReference type="ARBA" id="ARBA00023157"/>
    </source>
</evidence>
<dbReference type="CDD" id="cd00190">
    <property type="entry name" value="Tryp_SPc"/>
    <property type="match status" value="1"/>
</dbReference>
<comment type="caution">
    <text evidence="12">The sequence shown here is derived from an EMBL/GenBank/DDBJ whole genome shotgun (WGS) entry which is preliminary data.</text>
</comment>
<dbReference type="Pfam" id="PF00089">
    <property type="entry name" value="Trypsin"/>
    <property type="match status" value="1"/>
</dbReference>
<accession>A0A9P0P138</accession>
<dbReference type="EC" id="3.4.21.4" evidence="9"/>
<keyword evidence="6" id="KW-0865">Zymogen</keyword>
<evidence type="ECO:0000256" key="1">
    <source>
        <dbReference type="ARBA" id="ARBA00007664"/>
    </source>
</evidence>
<feature type="domain" description="Peptidase S1" evidence="11">
    <location>
        <begin position="11"/>
        <end position="310"/>
    </location>
</feature>
<comment type="catalytic activity">
    <reaction evidence="8">
        <text>Preferential cleavage: Arg-|-Xaa, Lys-|-Xaa.</text>
        <dbReference type="EC" id="3.4.21.4"/>
    </reaction>
</comment>
<dbReference type="InterPro" id="IPR009003">
    <property type="entry name" value="Peptidase_S1_PA"/>
</dbReference>
<dbReference type="PROSITE" id="PS50240">
    <property type="entry name" value="TRYPSIN_DOM"/>
    <property type="match status" value="1"/>
</dbReference>
<keyword evidence="5" id="KW-0720">Serine protease</keyword>
<keyword evidence="10" id="KW-0472">Membrane</keyword>
<dbReference type="GO" id="GO:0004252">
    <property type="term" value="F:serine-type endopeptidase activity"/>
    <property type="evidence" value="ECO:0007669"/>
    <property type="project" value="UniProtKB-EC"/>
</dbReference>
<evidence type="ECO:0000256" key="5">
    <source>
        <dbReference type="ARBA" id="ARBA00022825"/>
    </source>
</evidence>
<dbReference type="InterPro" id="IPR001314">
    <property type="entry name" value="Peptidase_S1A"/>
</dbReference>
<dbReference type="OrthoDB" id="6755574at2759"/>
<gene>
    <name evidence="12" type="ORF">ACAOBT_LOCUS5895</name>
</gene>
<dbReference type="InterPro" id="IPR001254">
    <property type="entry name" value="Trypsin_dom"/>
</dbReference>
<evidence type="ECO:0000256" key="10">
    <source>
        <dbReference type="SAM" id="Phobius"/>
    </source>
</evidence>
<dbReference type="InterPro" id="IPR050430">
    <property type="entry name" value="Peptidase_S1"/>
</dbReference>
<dbReference type="PANTHER" id="PTHR24276:SF97">
    <property type="entry name" value="GH13245P2-RELATED"/>
    <property type="match status" value="1"/>
</dbReference>
<evidence type="ECO:0000256" key="2">
    <source>
        <dbReference type="ARBA" id="ARBA00022670"/>
    </source>
</evidence>
<dbReference type="GO" id="GO:0006508">
    <property type="term" value="P:proteolysis"/>
    <property type="evidence" value="ECO:0007669"/>
    <property type="project" value="UniProtKB-KW"/>
</dbReference>
<keyword evidence="3" id="KW-0222">Digestion</keyword>
<keyword evidence="10" id="KW-1133">Transmembrane helix</keyword>
<dbReference type="PRINTS" id="PR00722">
    <property type="entry name" value="CHYMOTRYPSIN"/>
</dbReference>
<protein>
    <recommendedName>
        <fullName evidence="9">trypsin</fullName>
        <ecNumber evidence="9">3.4.21.4</ecNumber>
    </recommendedName>
</protein>
<dbReference type="SUPFAM" id="SSF50494">
    <property type="entry name" value="Trypsin-like serine proteases"/>
    <property type="match status" value="1"/>
</dbReference>
<feature type="transmembrane region" description="Helical" evidence="10">
    <location>
        <begin position="54"/>
        <end position="73"/>
    </location>
</feature>
<name>A0A9P0P138_ACAOB</name>
<keyword evidence="4" id="KW-0378">Hydrolase</keyword>
<dbReference type="Proteomes" id="UP001152888">
    <property type="component" value="Unassembled WGS sequence"/>
</dbReference>
<dbReference type="EMBL" id="CAKOFQ010006716">
    <property type="protein sequence ID" value="CAH1964597.1"/>
    <property type="molecule type" value="Genomic_DNA"/>
</dbReference>
<evidence type="ECO:0000259" key="11">
    <source>
        <dbReference type="PROSITE" id="PS50240"/>
    </source>
</evidence>
<sequence length="346" mass="38926">MTNRRIQEQDIFRANEKILPRLTAPPCLYPYLSSINDHVTPVTVNQNLMSKIRCYSMFAWEVIVFSTLLAYQISADDKPTLLRKPCSEEENFMVIFVNSVDKKLLCVGTLVNNEYVLTAASCSQVWMDQPISVVAGVSKQDLKSLERVHNRSTVSLFTHPNYYLITHDLMMVQLDEPIDETHNVKYVKLPWGTQESLETACARPTLLGWSMRSNIGAESESSLLCADLKLYPLDQCKQDYKTYPDLEIDNKTMCTKTDKMDACYGDSGAPLMCGGIQYGIVTFGLGCANELPGVYTRVDQHMDFIKDVLDGNIEPRIPAGKAEGLRGVVAAMLSVVFTFLYLFVHN</sequence>
<keyword evidence="7" id="KW-1015">Disulfide bond</keyword>
<proteinExistence type="inferred from homology"/>
<evidence type="ECO:0000256" key="6">
    <source>
        <dbReference type="ARBA" id="ARBA00023145"/>
    </source>
</evidence>